<comment type="caution">
    <text evidence="1">The sequence shown here is derived from an EMBL/GenBank/DDBJ whole genome shotgun (WGS) entry which is preliminary data.</text>
</comment>
<gene>
    <name evidence="1" type="ORF">H5P30_04450</name>
</gene>
<dbReference type="Gene3D" id="3.30.559.10">
    <property type="entry name" value="Chloramphenicol acetyltransferase-like domain"/>
    <property type="match status" value="1"/>
</dbReference>
<evidence type="ECO:0000313" key="2">
    <source>
        <dbReference type="Proteomes" id="UP000525652"/>
    </source>
</evidence>
<dbReference type="PANTHER" id="PTHR28037:SF1">
    <property type="entry name" value="ALCOHOL O-ACETYLTRANSFERASE 1-RELATED"/>
    <property type="match status" value="1"/>
</dbReference>
<evidence type="ECO:0000313" key="1">
    <source>
        <dbReference type="EMBL" id="MBC2601026.1"/>
    </source>
</evidence>
<keyword evidence="2" id="KW-1185">Reference proteome</keyword>
<dbReference type="InterPro" id="IPR023213">
    <property type="entry name" value="CAT-like_dom_sf"/>
</dbReference>
<reference evidence="1 2" key="1">
    <citation type="submission" date="2020-07" db="EMBL/GenBank/DDBJ databases">
        <authorList>
            <person name="Feng X."/>
        </authorList>
    </citation>
    <scope>NUCLEOTIDE SEQUENCE [LARGE SCALE GENOMIC DNA]</scope>
    <source>
        <strain evidence="1 2">JCM14086</strain>
    </source>
</reference>
<dbReference type="PANTHER" id="PTHR28037">
    <property type="entry name" value="ALCOHOL O-ACETYLTRANSFERASE 1-RELATED"/>
    <property type="match status" value="1"/>
</dbReference>
<dbReference type="InterPro" id="IPR052058">
    <property type="entry name" value="Alcohol_O-acetyltransferase"/>
</dbReference>
<name>A0A7X1E3G1_9BACT</name>
<sequence length="402" mass="43580">MPRFRKLGFAETFLHHFYTDLGAGLVTVVVARLQKAIPIATLEQAILAVQARHPLLRCRIDPSPNGLQFVECSEFPTPAIADITEEPLTGFETLINSSLPVGPLLWQIGTKRGSTPHLYLKIHHAIADGTAARSLLLEIIRIAEGAPSGDPLPLLPAVESLVAKSKETYDVPLPTPSQNVSWKFAQSKPLPERTCRSILRSTPIGPVQEKSHRQGITVNSLLMESILQNANVTLPGFPSSPSLILPVSVRKRMAPPIADENMGCLIGNALVYAPDSDSIHSPRLGAVLGRQLDHAMTTAITGPEKFNPAMVDSAIDPFRSEEQKEFGFPIALSNLGPASEVPDSVEALWFGASVRPGHLGILVAASTVHENLCLGFHFAEPLVKIEDVENFAEEVVRQLEDQ</sequence>
<dbReference type="EMBL" id="JACHVA010000045">
    <property type="protein sequence ID" value="MBC2601026.1"/>
    <property type="molecule type" value="Genomic_DNA"/>
</dbReference>
<protein>
    <recommendedName>
        <fullName evidence="3">Diacylglycerol O-acyltransferase</fullName>
    </recommendedName>
</protein>
<dbReference type="RefSeq" id="WP_185691754.1">
    <property type="nucleotide sequence ID" value="NZ_JACHVA010000045.1"/>
</dbReference>
<proteinExistence type="predicted"/>
<dbReference type="SUPFAM" id="SSF52777">
    <property type="entry name" value="CoA-dependent acyltransferases"/>
    <property type="match status" value="2"/>
</dbReference>
<evidence type="ECO:0008006" key="3">
    <source>
        <dbReference type="Google" id="ProtNLM"/>
    </source>
</evidence>
<dbReference type="Gene3D" id="3.30.559.30">
    <property type="entry name" value="Nonribosomal peptide synthetase, condensation domain"/>
    <property type="match status" value="1"/>
</dbReference>
<accession>A0A7X1E3G1</accession>
<dbReference type="Proteomes" id="UP000525652">
    <property type="component" value="Unassembled WGS sequence"/>
</dbReference>
<organism evidence="1 2">
    <name type="scientific">Puniceicoccus vermicola</name>
    <dbReference type="NCBI Taxonomy" id="388746"/>
    <lineage>
        <taxon>Bacteria</taxon>
        <taxon>Pseudomonadati</taxon>
        <taxon>Verrucomicrobiota</taxon>
        <taxon>Opitutia</taxon>
        <taxon>Puniceicoccales</taxon>
        <taxon>Puniceicoccaceae</taxon>
        <taxon>Puniceicoccus</taxon>
    </lineage>
</organism>
<dbReference type="AlphaFoldDB" id="A0A7X1E3G1"/>